<dbReference type="EMBL" id="SNWR01000001">
    <property type="protein sequence ID" value="TDO42185.1"/>
    <property type="molecule type" value="Genomic_DNA"/>
</dbReference>
<feature type="region of interest" description="Disordered" evidence="1">
    <location>
        <begin position="275"/>
        <end position="296"/>
    </location>
</feature>
<evidence type="ECO:0000256" key="1">
    <source>
        <dbReference type="SAM" id="MobiDB-lite"/>
    </source>
</evidence>
<comment type="caution">
    <text evidence="2">The sequence shown here is derived from an EMBL/GenBank/DDBJ whole genome shotgun (WGS) entry which is preliminary data.</text>
</comment>
<sequence>MCSPPEMQDLPKFLHNRGRLPPTPLGHSPQPLPAHLSPRRARTLLQAHLPPQAPPRRPLQKQPQPSTRPNPQPPNPPPPQPSTGDRSEAFGPTAHPNPLPPVRSPTTSPLPGDRPEGPCPQLTRTLDGDRPQKAAFPPPVLDRQARLPELATRVHPRHRHHAGDRSRSNSNPPPTRTPTTDPARHKPLPGDRPEVPGPRRRPPPGLPSHPELSPAMARHNPRPQQPRPKFAAPDCRTPSPAELRPGGLFANKAGSGMAIGFVHPDDTLLLRPAEGVDLRKCPPPRSGGRRSPVASNRQTSLGVVWCEVDGSAPSS</sequence>
<reference evidence="2 3" key="1">
    <citation type="submission" date="2019-03" db="EMBL/GenBank/DDBJ databases">
        <title>Sequencing the genomes of 1000 actinobacteria strains.</title>
        <authorList>
            <person name="Klenk H.-P."/>
        </authorList>
    </citation>
    <scope>NUCLEOTIDE SEQUENCE [LARGE SCALE GENOMIC DNA]</scope>
    <source>
        <strain evidence="2 3">DSM 43805</strain>
    </source>
</reference>
<feature type="compositionally biased region" description="Pro residues" evidence="1">
    <location>
        <begin position="66"/>
        <end position="81"/>
    </location>
</feature>
<evidence type="ECO:0000313" key="2">
    <source>
        <dbReference type="EMBL" id="TDO42185.1"/>
    </source>
</evidence>
<feature type="compositionally biased region" description="Basic and acidic residues" evidence="1">
    <location>
        <begin position="182"/>
        <end position="194"/>
    </location>
</feature>
<protein>
    <submittedName>
        <fullName evidence="2">Uncharacterized protein</fullName>
    </submittedName>
</protein>
<dbReference type="PRINTS" id="PR01217">
    <property type="entry name" value="PRICHEXTENSN"/>
</dbReference>
<evidence type="ECO:0000313" key="3">
    <source>
        <dbReference type="Proteomes" id="UP000294901"/>
    </source>
</evidence>
<proteinExistence type="predicted"/>
<accession>A0A4R6K4H6</accession>
<organism evidence="2 3">
    <name type="scientific">Paractinoplanes brasiliensis</name>
    <dbReference type="NCBI Taxonomy" id="52695"/>
    <lineage>
        <taxon>Bacteria</taxon>
        <taxon>Bacillati</taxon>
        <taxon>Actinomycetota</taxon>
        <taxon>Actinomycetes</taxon>
        <taxon>Micromonosporales</taxon>
        <taxon>Micromonosporaceae</taxon>
        <taxon>Paractinoplanes</taxon>
    </lineage>
</organism>
<dbReference type="AlphaFoldDB" id="A0A4R6K4H6"/>
<feature type="region of interest" description="Disordered" evidence="1">
    <location>
        <begin position="1"/>
        <end position="248"/>
    </location>
</feature>
<name>A0A4R6K4H6_9ACTN</name>
<gene>
    <name evidence="2" type="ORF">C8E87_5951</name>
</gene>
<dbReference type="Proteomes" id="UP000294901">
    <property type="component" value="Unassembled WGS sequence"/>
</dbReference>
<keyword evidence="3" id="KW-1185">Reference proteome</keyword>